<evidence type="ECO:0000256" key="2">
    <source>
        <dbReference type="SAM" id="Phobius"/>
    </source>
</evidence>
<dbReference type="VEuPathDB" id="VectorBase:PHUM411820"/>
<keyword evidence="2" id="KW-0812">Transmembrane</keyword>
<keyword evidence="2" id="KW-0472">Membrane</keyword>
<evidence type="ECO:0000313" key="3">
    <source>
        <dbReference type="EMBL" id="EEB16209.1"/>
    </source>
</evidence>
<dbReference type="RefSeq" id="XP_002428947.1">
    <property type="nucleotide sequence ID" value="XM_002428902.1"/>
</dbReference>
<feature type="region of interest" description="Disordered" evidence="1">
    <location>
        <begin position="635"/>
        <end position="654"/>
    </location>
</feature>
<feature type="transmembrane region" description="Helical" evidence="2">
    <location>
        <begin position="100"/>
        <end position="125"/>
    </location>
</feature>
<dbReference type="KEGG" id="phu:Phum_PHUM411820"/>
<dbReference type="OrthoDB" id="21151at2759"/>
<dbReference type="InParanoid" id="E0VS53"/>
<gene>
    <name evidence="4" type="primary">8234270</name>
    <name evidence="3" type="ORF">Phum_PHUM411820</name>
</gene>
<dbReference type="GeneID" id="8234270"/>
<proteinExistence type="predicted"/>
<dbReference type="EMBL" id="DS235745">
    <property type="protein sequence ID" value="EEB16209.1"/>
    <property type="molecule type" value="Genomic_DNA"/>
</dbReference>
<dbReference type="Proteomes" id="UP000009046">
    <property type="component" value="Unassembled WGS sequence"/>
</dbReference>
<keyword evidence="5" id="KW-1185">Reference proteome</keyword>
<sequence length="654" mass="76388">MIQLLIECFKRIPAEFSYQDLQIKKSFPNISSVKLNDVSLKQKSENFLLKGNNIDVIDEQVIKEVEVLISTQLLFEEDVGVVENLLSSFKVKKFGMLRSMFHGMLGLIMFSGLILYLIIGSYAFFITSTYYAYKAADYLWKSNYRQNRLKKLTGILQTNFNLLTKTVKFINENNRFLDINSSALNPELGELKAELNFYNSFKSDFYSSLIEVIEILSESTQKLIINVPLLEYVENPDQYLFNKINDNYCKSFDLLKLYNIYLLAQAEFLLRLILSLIPNLHARKENNFQIINKILTEASLKLLKITNVLSKKFKFVYVNGVLNFKSKVNQNKPEKKKIYKTKYEDEFACNMHDVSNSFQNLLIKSRILEKNLKDNKNPIEIENVLINIEKELNYCQKSISDGFILLKKAMGGNVENEEVLQIKENQPETFDMNEKKKIEVGFTDFNSNVDDEVFEAYFLEDDNNEKSDICDVDDWDVENVMKRKLEREFSKNVMSELKTKIEERDNNWKKREANIIPKRFGILKNEEYFKNKIDLDKINDNNIDSHKGKDNHLNCVSNHEENSQSIPVSYMDGILKSRSKITKNNNNNNNNRSVKNNYSTVSHSELLNYSSEFINKTFLNDINLMRQKIFKTNVTDKEEEHFSNSDCSTDDEND</sequence>
<dbReference type="CTD" id="8234270"/>
<accession>E0VS53</accession>
<dbReference type="OMA" id="YNISEVH"/>
<reference evidence="3" key="1">
    <citation type="submission" date="2007-04" db="EMBL/GenBank/DDBJ databases">
        <title>Annotation of Pediculus humanus corporis strain USDA.</title>
        <authorList>
            <person name="Kirkness E."/>
            <person name="Hannick L."/>
            <person name="Hass B."/>
            <person name="Bruggner R."/>
            <person name="Lawson D."/>
            <person name="Bidwell S."/>
            <person name="Joardar V."/>
            <person name="Caler E."/>
            <person name="Walenz B."/>
            <person name="Inman J."/>
            <person name="Schobel S."/>
            <person name="Galinsky K."/>
            <person name="Amedeo P."/>
            <person name="Strausberg R."/>
        </authorList>
    </citation>
    <scope>NUCLEOTIDE SEQUENCE</scope>
    <source>
        <strain evidence="3">USDA</strain>
    </source>
</reference>
<reference evidence="3" key="2">
    <citation type="submission" date="2007-04" db="EMBL/GenBank/DDBJ databases">
        <title>The genome of the human body louse.</title>
        <authorList>
            <consortium name="The Human Body Louse Genome Consortium"/>
            <person name="Kirkness E."/>
            <person name="Walenz B."/>
            <person name="Hass B."/>
            <person name="Bruggner R."/>
            <person name="Strausberg R."/>
        </authorList>
    </citation>
    <scope>NUCLEOTIDE SEQUENCE</scope>
    <source>
        <strain evidence="3">USDA</strain>
    </source>
</reference>
<keyword evidence="2" id="KW-1133">Transmembrane helix</keyword>
<dbReference type="EnsemblMetazoa" id="PHUM411820-RA">
    <property type="protein sequence ID" value="PHUM411820-PA"/>
    <property type="gene ID" value="PHUM411820"/>
</dbReference>
<name>E0VS53_PEDHC</name>
<protein>
    <submittedName>
        <fullName evidence="3">Spindle assembly checkpoint component MAD1, putative</fullName>
    </submittedName>
</protein>
<reference evidence="4" key="3">
    <citation type="submission" date="2021-02" db="UniProtKB">
        <authorList>
            <consortium name="EnsemblMetazoa"/>
        </authorList>
    </citation>
    <scope>IDENTIFICATION</scope>
    <source>
        <strain evidence="4">USDA</strain>
    </source>
</reference>
<dbReference type="EMBL" id="AAZO01005060">
    <property type="status" value="NOT_ANNOTATED_CDS"/>
    <property type="molecule type" value="Genomic_DNA"/>
</dbReference>
<dbReference type="HOGENOM" id="CLU_419394_0_0_1"/>
<evidence type="ECO:0000256" key="1">
    <source>
        <dbReference type="SAM" id="MobiDB-lite"/>
    </source>
</evidence>
<evidence type="ECO:0000313" key="4">
    <source>
        <dbReference type="EnsemblMetazoa" id="PHUM411820-PA"/>
    </source>
</evidence>
<dbReference type="AlphaFoldDB" id="E0VS53"/>
<evidence type="ECO:0000313" key="5">
    <source>
        <dbReference type="Proteomes" id="UP000009046"/>
    </source>
</evidence>
<organism>
    <name type="scientific">Pediculus humanus subsp. corporis</name>
    <name type="common">Body louse</name>
    <dbReference type="NCBI Taxonomy" id="121224"/>
    <lineage>
        <taxon>Eukaryota</taxon>
        <taxon>Metazoa</taxon>
        <taxon>Ecdysozoa</taxon>
        <taxon>Arthropoda</taxon>
        <taxon>Hexapoda</taxon>
        <taxon>Insecta</taxon>
        <taxon>Pterygota</taxon>
        <taxon>Neoptera</taxon>
        <taxon>Paraneoptera</taxon>
        <taxon>Psocodea</taxon>
        <taxon>Troctomorpha</taxon>
        <taxon>Phthiraptera</taxon>
        <taxon>Anoplura</taxon>
        <taxon>Pediculidae</taxon>
        <taxon>Pediculus</taxon>
    </lineage>
</organism>